<dbReference type="EMBL" id="CM031823">
    <property type="protein sequence ID" value="KAG6628007.1"/>
    <property type="molecule type" value="Genomic_DNA"/>
</dbReference>
<organism evidence="1 2">
    <name type="scientific">Carya illinoinensis</name>
    <name type="common">Pecan</name>
    <dbReference type="NCBI Taxonomy" id="32201"/>
    <lineage>
        <taxon>Eukaryota</taxon>
        <taxon>Viridiplantae</taxon>
        <taxon>Streptophyta</taxon>
        <taxon>Embryophyta</taxon>
        <taxon>Tracheophyta</taxon>
        <taxon>Spermatophyta</taxon>
        <taxon>Magnoliopsida</taxon>
        <taxon>eudicotyledons</taxon>
        <taxon>Gunneridae</taxon>
        <taxon>Pentapetalae</taxon>
        <taxon>rosids</taxon>
        <taxon>fabids</taxon>
        <taxon>Fagales</taxon>
        <taxon>Juglandaceae</taxon>
        <taxon>Carya</taxon>
    </lineage>
</organism>
<proteinExistence type="predicted"/>
<reference evidence="1" key="1">
    <citation type="submission" date="2020-12" db="EMBL/GenBank/DDBJ databases">
        <title>WGS assembly of Carya illinoinensis cv. Pawnee.</title>
        <authorList>
            <person name="Platts A."/>
            <person name="Shu S."/>
            <person name="Wright S."/>
            <person name="Barry K."/>
            <person name="Edger P."/>
            <person name="Pires J.C."/>
            <person name="Schmutz J."/>
        </authorList>
    </citation>
    <scope>NUCLEOTIDE SEQUENCE</scope>
    <source>
        <tissue evidence="1">Leaf</tissue>
    </source>
</reference>
<keyword evidence="2" id="KW-1185">Reference proteome</keyword>
<sequence>MASSYTRLEKQTWIMWSSRLSHQFTLLTCSRLLIDAFAATLGGNGGEGAVCIKFPEFLIIMDS</sequence>
<dbReference type="Proteomes" id="UP000811609">
    <property type="component" value="Chromosome 15"/>
</dbReference>
<name>A0A8T1NGF6_CARIL</name>
<evidence type="ECO:0000313" key="1">
    <source>
        <dbReference type="EMBL" id="KAG6628007.1"/>
    </source>
</evidence>
<gene>
    <name evidence="1" type="ORF">CIPAW_15G169700</name>
</gene>
<protein>
    <submittedName>
        <fullName evidence="1">Uncharacterized protein</fullName>
    </submittedName>
</protein>
<evidence type="ECO:0000313" key="2">
    <source>
        <dbReference type="Proteomes" id="UP000811609"/>
    </source>
</evidence>
<dbReference type="AlphaFoldDB" id="A0A8T1NGF6"/>
<accession>A0A8T1NGF6</accession>
<comment type="caution">
    <text evidence="1">The sequence shown here is derived from an EMBL/GenBank/DDBJ whole genome shotgun (WGS) entry which is preliminary data.</text>
</comment>